<dbReference type="InterPro" id="IPR026777">
    <property type="entry name" value="PRM1"/>
</dbReference>
<feature type="transmembrane region" description="Helical" evidence="11">
    <location>
        <begin position="563"/>
        <end position="586"/>
    </location>
</feature>
<feature type="transmembrane region" description="Helical" evidence="11">
    <location>
        <begin position="380"/>
        <end position="401"/>
    </location>
</feature>
<comment type="similarity">
    <text evidence="3 11">Belongs to the PRM1 family.</text>
</comment>
<comment type="subcellular location">
    <subcellularLocation>
        <location evidence="2 11">Cell membrane</location>
        <topology evidence="2 11">Multi-pass membrane protein</topology>
    </subcellularLocation>
</comment>
<keyword evidence="9 11" id="KW-0472">Membrane</keyword>
<evidence type="ECO:0000313" key="12">
    <source>
        <dbReference type="EMBL" id="GMM52079.1"/>
    </source>
</evidence>
<comment type="function">
    <text evidence="1 11">Involved in cell fusion during mating by stabilizing the plasma membrane fusion event.</text>
</comment>
<evidence type="ECO:0000256" key="5">
    <source>
        <dbReference type="ARBA" id="ARBA00022475"/>
    </source>
</evidence>
<dbReference type="PANTHER" id="PTHR31030">
    <property type="entry name" value="PLASMA MEMBRANE FUSION PROTEIN PRM1"/>
    <property type="match status" value="1"/>
</dbReference>
<evidence type="ECO:0000256" key="4">
    <source>
        <dbReference type="ARBA" id="ARBA00017621"/>
    </source>
</evidence>
<evidence type="ECO:0000256" key="6">
    <source>
        <dbReference type="ARBA" id="ARBA00022692"/>
    </source>
</evidence>
<gene>
    <name evidence="12" type="ORF">DASB73_030420</name>
</gene>
<feature type="transmembrane region" description="Helical" evidence="11">
    <location>
        <begin position="24"/>
        <end position="42"/>
    </location>
</feature>
<evidence type="ECO:0000256" key="8">
    <source>
        <dbReference type="ARBA" id="ARBA00022989"/>
    </source>
</evidence>
<keyword evidence="8 11" id="KW-1133">Transmembrane helix</keyword>
<evidence type="ECO:0000256" key="2">
    <source>
        <dbReference type="ARBA" id="ARBA00004651"/>
    </source>
</evidence>
<comment type="caution">
    <text evidence="12">The sequence shown here is derived from an EMBL/GenBank/DDBJ whole genome shotgun (WGS) entry which is preliminary data.</text>
</comment>
<evidence type="ECO:0000256" key="10">
    <source>
        <dbReference type="ARBA" id="ARBA00023180"/>
    </source>
</evidence>
<comment type="caution">
    <text evidence="11">Lacks conserved residue(s) required for the propagation of feature annotation.</text>
</comment>
<dbReference type="GO" id="GO:0032220">
    <property type="term" value="P:plasma membrane fusion involved in cytogamy"/>
    <property type="evidence" value="ECO:0007669"/>
    <property type="project" value="TreeGrafter"/>
</dbReference>
<keyword evidence="5 11" id="KW-1003">Cell membrane</keyword>
<evidence type="ECO:0000256" key="7">
    <source>
        <dbReference type="ARBA" id="ARBA00022971"/>
    </source>
</evidence>
<dbReference type="PANTHER" id="PTHR31030:SF1">
    <property type="entry name" value="PLASMA MEMBRANE FUSION PROTEIN PRM1"/>
    <property type="match status" value="1"/>
</dbReference>
<proteinExistence type="inferred from homology"/>
<organism evidence="12 13">
    <name type="scientific">Starmerella bacillaris</name>
    <name type="common">Yeast</name>
    <name type="synonym">Candida zemplinina</name>
    <dbReference type="NCBI Taxonomy" id="1247836"/>
    <lineage>
        <taxon>Eukaryota</taxon>
        <taxon>Fungi</taxon>
        <taxon>Dikarya</taxon>
        <taxon>Ascomycota</taxon>
        <taxon>Saccharomycotina</taxon>
        <taxon>Dipodascomycetes</taxon>
        <taxon>Dipodascales</taxon>
        <taxon>Trichomonascaceae</taxon>
        <taxon>Starmerella</taxon>
    </lineage>
</organism>
<dbReference type="EMBL" id="BTGC01000008">
    <property type="protein sequence ID" value="GMM52079.1"/>
    <property type="molecule type" value="Genomic_DNA"/>
</dbReference>
<name>A0AAV5RKJ8_STABA</name>
<evidence type="ECO:0000256" key="3">
    <source>
        <dbReference type="ARBA" id="ARBA00010780"/>
    </source>
</evidence>
<reference evidence="12 13" key="1">
    <citation type="journal article" date="2023" name="Elife">
        <title>Identification of key yeast species and microbe-microbe interactions impacting larval growth of Drosophila in the wild.</title>
        <authorList>
            <person name="Mure A."/>
            <person name="Sugiura Y."/>
            <person name="Maeda R."/>
            <person name="Honda K."/>
            <person name="Sakurai N."/>
            <person name="Takahashi Y."/>
            <person name="Watada M."/>
            <person name="Katoh T."/>
            <person name="Gotoh A."/>
            <person name="Gotoh Y."/>
            <person name="Taniguchi I."/>
            <person name="Nakamura K."/>
            <person name="Hayashi T."/>
            <person name="Katayama T."/>
            <person name="Uemura T."/>
            <person name="Hattori Y."/>
        </authorList>
    </citation>
    <scope>NUCLEOTIDE SEQUENCE [LARGE SCALE GENOMIC DNA]</scope>
    <source>
        <strain evidence="12 13">SB-73</strain>
    </source>
</reference>
<evidence type="ECO:0000256" key="11">
    <source>
        <dbReference type="RuleBase" id="RU366035"/>
    </source>
</evidence>
<feature type="transmembrane region" description="Helical" evidence="11">
    <location>
        <begin position="291"/>
        <end position="312"/>
    </location>
</feature>
<accession>A0AAV5RKJ8</accession>
<keyword evidence="6 11" id="KW-0812">Transmembrane</keyword>
<keyword evidence="10" id="KW-0325">Glycoprotein</keyword>
<evidence type="ECO:0000256" key="1">
    <source>
        <dbReference type="ARBA" id="ARBA00002512"/>
    </source>
</evidence>
<keyword evidence="7 11" id="KW-0184">Conjugation</keyword>
<dbReference type="AlphaFoldDB" id="A0AAV5RKJ8"/>
<sequence length="689" mass="77107">MFEDKFKGIPTGFLGLRARLTQSWLAPPLLVLIIYIVKLLLLQRIIEVFLDLSFMSVKAECKAAKSVVNTALDAQAQSIILANKMVNKSVKSTIDAAIDSLKLTMTVAEKLIMFALEMTIGTYACLSVSAINIAAGEAINGTEAVVNFTSHHIKAIGEDLNSGLNDVSKYLNTAVGLLMNIEDFVTGGDKKIQSVNLTISKLNNLSIPTSINSNLEKIRNDVPTYDTTKKKVASLIDAPFDMIKGKLNSTNFTTTIKMDNPYQNLSRNFQGCNFTEINDGFDIVKSKINTLTNILCALCAVAIAVSIVYQIWSTTRHWRFMEATAAEQPDQVLKDDMLRPEVVNMNRISLAESNFFGRFAFKHFNNEIRWIFEYLSRPPVATFLLIGIAGLILSGMEYAVLKLMISGADEIKKIAGSTTNNLKSNLNNMTDSWETTTNNQINGIETDINQNMLGWLYNGSLQLNNTLNTLMDSIDGEITDIFNNTFLMKPLQAAVQCVIGNKVDTVEEGLTWVHNKSRVDLPRVSKALLPKDASNVTEQADSNFDNILYSGIQSIYHQIKVQFIVSAIFIAVWILFALGVYIFYSWHHKPERFVSRMNVFRKRSHRVSDVKSSDDTSTLKVEQNTYSEYPKSPIGHISARLSQFFTGPERLPEINEVFPKHFSKHGSIHNPDSPRTPLKAMLHKHLYLD</sequence>
<keyword evidence="13" id="KW-1185">Reference proteome</keyword>
<evidence type="ECO:0000256" key="9">
    <source>
        <dbReference type="ARBA" id="ARBA00023136"/>
    </source>
</evidence>
<dbReference type="GO" id="GO:0043332">
    <property type="term" value="C:mating projection tip"/>
    <property type="evidence" value="ECO:0007669"/>
    <property type="project" value="UniProtKB-UniRule"/>
</dbReference>
<evidence type="ECO:0000313" key="13">
    <source>
        <dbReference type="Proteomes" id="UP001362899"/>
    </source>
</evidence>
<dbReference type="Proteomes" id="UP001362899">
    <property type="component" value="Unassembled WGS sequence"/>
</dbReference>
<protein>
    <recommendedName>
        <fullName evidence="4 11">Plasma membrane fusion protein PRM1</fullName>
    </recommendedName>
</protein>
<dbReference type="GO" id="GO:0005886">
    <property type="term" value="C:plasma membrane"/>
    <property type="evidence" value="ECO:0007669"/>
    <property type="project" value="UniProtKB-SubCell"/>
</dbReference>